<dbReference type="Pfam" id="PF23099">
    <property type="entry name" value="UTP20_C"/>
    <property type="match status" value="1"/>
</dbReference>
<accession>A0ABQ8GYY4</accession>
<protein>
    <recommendedName>
        <fullName evidence="1">U3 small nucleolar RNA-associated protein 20 C-terminal domain-containing protein</fullName>
    </recommendedName>
</protein>
<dbReference type="InterPro" id="IPR016024">
    <property type="entry name" value="ARM-type_fold"/>
</dbReference>
<dbReference type="EMBL" id="JAFEMO010000171">
    <property type="protein sequence ID" value="KAH7523135.1"/>
    <property type="molecule type" value="Genomic_DNA"/>
</dbReference>
<evidence type="ECO:0000313" key="3">
    <source>
        <dbReference type="Proteomes" id="UP000827721"/>
    </source>
</evidence>
<dbReference type="PANTHER" id="PTHR17695:SF11">
    <property type="entry name" value="SMALL SUBUNIT PROCESSOME COMPONENT 20 HOMOLOG"/>
    <property type="match status" value="1"/>
</dbReference>
<reference evidence="2 3" key="1">
    <citation type="submission" date="2021-02" db="EMBL/GenBank/DDBJ databases">
        <title>Plant Genome Project.</title>
        <authorList>
            <person name="Zhang R.-G."/>
        </authorList>
    </citation>
    <scope>NUCLEOTIDE SEQUENCE [LARGE SCALE GENOMIC DNA]</scope>
    <source>
        <tissue evidence="2">Leaves</tissue>
    </source>
</reference>
<keyword evidence="3" id="KW-1185">Reference proteome</keyword>
<dbReference type="SUPFAM" id="SSF48371">
    <property type="entry name" value="ARM repeat"/>
    <property type="match status" value="1"/>
</dbReference>
<organism evidence="2 3">
    <name type="scientific">Xanthoceras sorbifolium</name>
    <dbReference type="NCBI Taxonomy" id="99658"/>
    <lineage>
        <taxon>Eukaryota</taxon>
        <taxon>Viridiplantae</taxon>
        <taxon>Streptophyta</taxon>
        <taxon>Embryophyta</taxon>
        <taxon>Tracheophyta</taxon>
        <taxon>Spermatophyta</taxon>
        <taxon>Magnoliopsida</taxon>
        <taxon>eudicotyledons</taxon>
        <taxon>Gunneridae</taxon>
        <taxon>Pentapetalae</taxon>
        <taxon>rosids</taxon>
        <taxon>malvids</taxon>
        <taxon>Sapindales</taxon>
        <taxon>Sapindaceae</taxon>
        <taxon>Xanthoceroideae</taxon>
        <taxon>Xanthoceras</taxon>
    </lineage>
</organism>
<dbReference type="InterPro" id="IPR052575">
    <property type="entry name" value="SSU_processome_comp_20"/>
</dbReference>
<comment type="caution">
    <text evidence="2">The sequence shown here is derived from an EMBL/GenBank/DDBJ whole genome shotgun (WGS) entry which is preliminary data.</text>
</comment>
<dbReference type="InterPro" id="IPR057525">
    <property type="entry name" value="UTP20_C"/>
</dbReference>
<sequence>MGRKEQAEGKVLGLLVEATGSSDEATMPFWKESYYSLVLLEKILCQFPDIILEKDLENIWEATCELLLHPHMWLRNRSNRLIALYITVVTDASREHHEKQLGTFFLMKPSRLFMIAVSLCCQLEAQLSLDDAVSSRITQNLVSSICNMHSLKEQREYIDPHNYWSALGESEQSLFLKAFQLLDSGKEKGIFLSLISGACNQSDQDDSKDLGFLLVSSLLKKMGKIALQKEDIQMGIVFNSFRLISSEISPDYCRRYASQMLPSLYKVSEGFAGKVISDDMKQLAQEVCDSIRNRLGNQEFIEVYNDMRKNLKGKREKRKREEKVMAVVNPERHAKRKLRIAAKHRVHKKRKMMTMKMGRWLH</sequence>
<dbReference type="Proteomes" id="UP000827721">
    <property type="component" value="Unassembled WGS sequence"/>
</dbReference>
<gene>
    <name evidence="2" type="ORF">JRO89_XSUnG0085500</name>
</gene>
<name>A0ABQ8GYY4_9ROSI</name>
<dbReference type="PANTHER" id="PTHR17695">
    <property type="entry name" value="SMALL SUBUNIT PROCESSOME COMPONENT 20 HOMOLOG"/>
    <property type="match status" value="1"/>
</dbReference>
<evidence type="ECO:0000313" key="2">
    <source>
        <dbReference type="EMBL" id="KAH7523135.1"/>
    </source>
</evidence>
<evidence type="ECO:0000259" key="1">
    <source>
        <dbReference type="Pfam" id="PF23099"/>
    </source>
</evidence>
<proteinExistence type="predicted"/>
<feature type="domain" description="U3 small nucleolar RNA-associated protein 20 C-terminal" evidence="1">
    <location>
        <begin position="257"/>
        <end position="352"/>
    </location>
</feature>